<proteinExistence type="predicted"/>
<reference evidence="2" key="2">
    <citation type="submission" date="2023-06" db="EMBL/GenBank/DDBJ databases">
        <authorList>
            <person name="Ma L."/>
            <person name="Liu K.-W."/>
            <person name="Li Z."/>
            <person name="Hsiao Y.-Y."/>
            <person name="Qi Y."/>
            <person name="Fu T."/>
            <person name="Tang G."/>
            <person name="Zhang D."/>
            <person name="Sun W.-H."/>
            <person name="Liu D.-K."/>
            <person name="Li Y."/>
            <person name="Chen G.-Z."/>
            <person name="Liu X.-D."/>
            <person name="Liao X.-Y."/>
            <person name="Jiang Y.-T."/>
            <person name="Yu X."/>
            <person name="Hao Y."/>
            <person name="Huang J."/>
            <person name="Zhao X.-W."/>
            <person name="Ke S."/>
            <person name="Chen Y.-Y."/>
            <person name="Wu W.-L."/>
            <person name="Hsu J.-L."/>
            <person name="Lin Y.-F."/>
            <person name="Huang M.-D."/>
            <person name="Li C.-Y."/>
            <person name="Huang L."/>
            <person name="Wang Z.-W."/>
            <person name="Zhao X."/>
            <person name="Zhong W.-Y."/>
            <person name="Peng D.-H."/>
            <person name="Ahmad S."/>
            <person name="Lan S."/>
            <person name="Zhang J.-S."/>
            <person name="Tsai W.-C."/>
            <person name="Van De Peer Y."/>
            <person name="Liu Z.-J."/>
        </authorList>
    </citation>
    <scope>NUCLEOTIDE SEQUENCE</scope>
    <source>
        <strain evidence="2">CP</strain>
        <tissue evidence="2">Leaves</tissue>
    </source>
</reference>
<evidence type="ECO:0000256" key="1">
    <source>
        <dbReference type="SAM" id="MobiDB-lite"/>
    </source>
</evidence>
<feature type="region of interest" description="Disordered" evidence="1">
    <location>
        <begin position="43"/>
        <end position="88"/>
    </location>
</feature>
<feature type="region of interest" description="Disordered" evidence="1">
    <location>
        <begin position="1"/>
        <end position="20"/>
    </location>
</feature>
<evidence type="ECO:0000313" key="3">
    <source>
        <dbReference type="Proteomes" id="UP001180020"/>
    </source>
</evidence>
<sequence>MASSIKKAPPPSAVPPRRTLDVQRFAESRGPELESLHSIVSARSNGVYRNKRRRTNSHEDRASKGVGGSRWKRRRRSSDNEGASSAGE</sequence>
<accession>A0AAV9EWB7</accession>
<organism evidence="2 3">
    <name type="scientific">Acorus calamus</name>
    <name type="common">Sweet flag</name>
    <dbReference type="NCBI Taxonomy" id="4465"/>
    <lineage>
        <taxon>Eukaryota</taxon>
        <taxon>Viridiplantae</taxon>
        <taxon>Streptophyta</taxon>
        <taxon>Embryophyta</taxon>
        <taxon>Tracheophyta</taxon>
        <taxon>Spermatophyta</taxon>
        <taxon>Magnoliopsida</taxon>
        <taxon>Liliopsida</taxon>
        <taxon>Acoraceae</taxon>
        <taxon>Acorus</taxon>
    </lineage>
</organism>
<dbReference type="EMBL" id="JAUJYO010000004">
    <property type="protein sequence ID" value="KAK1318050.1"/>
    <property type="molecule type" value="Genomic_DNA"/>
</dbReference>
<dbReference type="AlphaFoldDB" id="A0AAV9EWB7"/>
<keyword evidence="3" id="KW-1185">Reference proteome</keyword>
<gene>
    <name evidence="2" type="ORF">QJS10_CPB04g01208</name>
</gene>
<comment type="caution">
    <text evidence="2">The sequence shown here is derived from an EMBL/GenBank/DDBJ whole genome shotgun (WGS) entry which is preliminary data.</text>
</comment>
<reference evidence="2" key="1">
    <citation type="journal article" date="2023" name="Nat. Commun.">
        <title>Diploid and tetraploid genomes of Acorus and the evolution of monocots.</title>
        <authorList>
            <person name="Ma L."/>
            <person name="Liu K.W."/>
            <person name="Li Z."/>
            <person name="Hsiao Y.Y."/>
            <person name="Qi Y."/>
            <person name="Fu T."/>
            <person name="Tang G.D."/>
            <person name="Zhang D."/>
            <person name="Sun W.H."/>
            <person name="Liu D.K."/>
            <person name="Li Y."/>
            <person name="Chen G.Z."/>
            <person name="Liu X.D."/>
            <person name="Liao X.Y."/>
            <person name="Jiang Y.T."/>
            <person name="Yu X."/>
            <person name="Hao Y."/>
            <person name="Huang J."/>
            <person name="Zhao X.W."/>
            <person name="Ke S."/>
            <person name="Chen Y.Y."/>
            <person name="Wu W.L."/>
            <person name="Hsu J.L."/>
            <person name="Lin Y.F."/>
            <person name="Huang M.D."/>
            <person name="Li C.Y."/>
            <person name="Huang L."/>
            <person name="Wang Z.W."/>
            <person name="Zhao X."/>
            <person name="Zhong W.Y."/>
            <person name="Peng D.H."/>
            <person name="Ahmad S."/>
            <person name="Lan S."/>
            <person name="Zhang J.S."/>
            <person name="Tsai W.C."/>
            <person name="Van de Peer Y."/>
            <person name="Liu Z.J."/>
        </authorList>
    </citation>
    <scope>NUCLEOTIDE SEQUENCE</scope>
    <source>
        <strain evidence="2">CP</strain>
    </source>
</reference>
<dbReference type="Proteomes" id="UP001180020">
    <property type="component" value="Unassembled WGS sequence"/>
</dbReference>
<name>A0AAV9EWB7_ACOCL</name>
<evidence type="ECO:0000313" key="2">
    <source>
        <dbReference type="EMBL" id="KAK1318050.1"/>
    </source>
</evidence>
<protein>
    <submittedName>
        <fullName evidence="2">Uncharacterized protein</fullName>
    </submittedName>
</protein>